<gene>
    <name evidence="1" type="ORF">SAMN05216258_102329</name>
</gene>
<accession>A0A1I3D1K1</accession>
<dbReference type="GO" id="GO:0000160">
    <property type="term" value="P:phosphorelay signal transduction system"/>
    <property type="evidence" value="ECO:0007669"/>
    <property type="project" value="InterPro"/>
</dbReference>
<dbReference type="InterPro" id="IPR036641">
    <property type="entry name" value="HPT_dom_sf"/>
</dbReference>
<protein>
    <recommendedName>
        <fullName evidence="3">Hpt domain-containing protein</fullName>
    </recommendedName>
</protein>
<evidence type="ECO:0000313" key="2">
    <source>
        <dbReference type="Proteomes" id="UP000199377"/>
    </source>
</evidence>
<reference evidence="1 2" key="1">
    <citation type="submission" date="2016-10" db="EMBL/GenBank/DDBJ databases">
        <authorList>
            <person name="de Groot N.N."/>
        </authorList>
    </citation>
    <scope>NUCLEOTIDE SEQUENCE [LARGE SCALE GENOMIC DNA]</scope>
    <source>
        <strain evidence="1 2">CGMCC 1.11030</strain>
    </source>
</reference>
<dbReference type="RefSeq" id="WP_092858284.1">
    <property type="nucleotide sequence ID" value="NZ_FOQH01000002.1"/>
</dbReference>
<dbReference type="EMBL" id="FOQH01000002">
    <property type="protein sequence ID" value="SFH80506.1"/>
    <property type="molecule type" value="Genomic_DNA"/>
</dbReference>
<dbReference type="Gene3D" id="1.20.120.160">
    <property type="entry name" value="HPT domain"/>
    <property type="match status" value="1"/>
</dbReference>
<organism evidence="1 2">
    <name type="scientific">Albimonas pacifica</name>
    <dbReference type="NCBI Taxonomy" id="1114924"/>
    <lineage>
        <taxon>Bacteria</taxon>
        <taxon>Pseudomonadati</taxon>
        <taxon>Pseudomonadota</taxon>
        <taxon>Alphaproteobacteria</taxon>
        <taxon>Rhodobacterales</taxon>
        <taxon>Paracoccaceae</taxon>
        <taxon>Albimonas</taxon>
    </lineage>
</organism>
<evidence type="ECO:0008006" key="3">
    <source>
        <dbReference type="Google" id="ProtNLM"/>
    </source>
</evidence>
<evidence type="ECO:0000313" key="1">
    <source>
        <dbReference type="EMBL" id="SFH80506.1"/>
    </source>
</evidence>
<dbReference type="OrthoDB" id="9890678at2"/>
<keyword evidence="2" id="KW-1185">Reference proteome</keyword>
<name>A0A1I3D1K1_9RHOB</name>
<dbReference type="Proteomes" id="UP000199377">
    <property type="component" value="Unassembled WGS sequence"/>
</dbReference>
<dbReference type="SUPFAM" id="SSF47226">
    <property type="entry name" value="Histidine-containing phosphotransfer domain, HPT domain"/>
    <property type="match status" value="1"/>
</dbReference>
<dbReference type="AlphaFoldDB" id="A0A1I3D1K1"/>
<sequence length="125" mass="13375">MNTVTKLAPRRTEAALDLEALRALEAALGPDECAELVDDGLLEATDRLVAIERALEEESWTRLARLARELAAIAPRIGLTTLALQAESLEDCCQCLDRTAAHAVGQRLLRCGEAALSASLLRPAG</sequence>
<proteinExistence type="predicted"/>